<sequence>MRFNASLPMILSLISLTLASALPKAYTRSKQWNGTSPNFEIPQNASQYDLLHPGYAAHKHRNSSYADHPLWKPSRFNHSAPWNTSTPGNASTWWGGWNNTVWNQSVNWNASRWNSTGDRHRVVSVVD</sequence>
<name>A0A194XM56_MOLSC</name>
<feature type="signal peptide" evidence="1">
    <location>
        <begin position="1"/>
        <end position="19"/>
    </location>
</feature>
<evidence type="ECO:0000256" key="1">
    <source>
        <dbReference type="SAM" id="SignalP"/>
    </source>
</evidence>
<dbReference type="Proteomes" id="UP000070700">
    <property type="component" value="Unassembled WGS sequence"/>
</dbReference>
<proteinExistence type="predicted"/>
<evidence type="ECO:0000313" key="3">
    <source>
        <dbReference type="Proteomes" id="UP000070700"/>
    </source>
</evidence>
<protein>
    <submittedName>
        <fullName evidence="2">Uncharacterized protein</fullName>
    </submittedName>
</protein>
<dbReference type="AlphaFoldDB" id="A0A194XM56"/>
<keyword evidence="1" id="KW-0732">Signal</keyword>
<dbReference type="KEGG" id="psco:LY89DRAFT_770462"/>
<dbReference type="RefSeq" id="XP_018075576.1">
    <property type="nucleotide sequence ID" value="XM_018221847.1"/>
</dbReference>
<dbReference type="GeneID" id="28831573"/>
<evidence type="ECO:0000313" key="2">
    <source>
        <dbReference type="EMBL" id="KUJ21221.1"/>
    </source>
</evidence>
<reference evidence="2 3" key="1">
    <citation type="submission" date="2015-10" db="EMBL/GenBank/DDBJ databases">
        <title>Full genome of DAOMC 229536 Phialocephala scopiformis, a fungal endophyte of spruce producing the potent anti-insectan compound rugulosin.</title>
        <authorList>
            <consortium name="DOE Joint Genome Institute"/>
            <person name="Walker A.K."/>
            <person name="Frasz S.L."/>
            <person name="Seifert K.A."/>
            <person name="Miller J.D."/>
            <person name="Mondo S.J."/>
            <person name="Labutti K."/>
            <person name="Lipzen A."/>
            <person name="Dockter R."/>
            <person name="Kennedy M."/>
            <person name="Grigoriev I.V."/>
            <person name="Spatafora J.W."/>
        </authorList>
    </citation>
    <scope>NUCLEOTIDE SEQUENCE [LARGE SCALE GENOMIC DNA]</scope>
    <source>
        <strain evidence="2 3">CBS 120377</strain>
    </source>
</reference>
<dbReference type="EMBL" id="KQ947408">
    <property type="protein sequence ID" value="KUJ21221.1"/>
    <property type="molecule type" value="Genomic_DNA"/>
</dbReference>
<dbReference type="InParanoid" id="A0A194XM56"/>
<keyword evidence="3" id="KW-1185">Reference proteome</keyword>
<feature type="chain" id="PRO_5008268444" evidence="1">
    <location>
        <begin position="20"/>
        <end position="127"/>
    </location>
</feature>
<gene>
    <name evidence="2" type="ORF">LY89DRAFT_770462</name>
</gene>
<accession>A0A194XM56</accession>
<organism evidence="2 3">
    <name type="scientific">Mollisia scopiformis</name>
    <name type="common">Conifer needle endophyte fungus</name>
    <name type="synonym">Phialocephala scopiformis</name>
    <dbReference type="NCBI Taxonomy" id="149040"/>
    <lineage>
        <taxon>Eukaryota</taxon>
        <taxon>Fungi</taxon>
        <taxon>Dikarya</taxon>
        <taxon>Ascomycota</taxon>
        <taxon>Pezizomycotina</taxon>
        <taxon>Leotiomycetes</taxon>
        <taxon>Helotiales</taxon>
        <taxon>Mollisiaceae</taxon>
        <taxon>Mollisia</taxon>
    </lineage>
</organism>